<dbReference type="SMART" id="SM00382">
    <property type="entry name" value="AAA"/>
    <property type="match status" value="1"/>
</dbReference>
<accession>A0A7R9L0L6</accession>
<dbReference type="PROSITE" id="PS51012">
    <property type="entry name" value="ABC_TM2"/>
    <property type="match status" value="1"/>
</dbReference>
<keyword evidence="3" id="KW-0547">Nucleotide-binding</keyword>
<dbReference type="CDD" id="cd03230">
    <property type="entry name" value="ABC_DR_subfamily_A"/>
    <property type="match status" value="1"/>
</dbReference>
<feature type="transmembrane region" description="Helical" evidence="7">
    <location>
        <begin position="440"/>
        <end position="463"/>
    </location>
</feature>
<organism evidence="10">
    <name type="scientific">Medioppia subpectinata</name>
    <dbReference type="NCBI Taxonomy" id="1979941"/>
    <lineage>
        <taxon>Eukaryota</taxon>
        <taxon>Metazoa</taxon>
        <taxon>Ecdysozoa</taxon>
        <taxon>Arthropoda</taxon>
        <taxon>Chelicerata</taxon>
        <taxon>Arachnida</taxon>
        <taxon>Acari</taxon>
        <taxon>Acariformes</taxon>
        <taxon>Sarcoptiformes</taxon>
        <taxon>Oribatida</taxon>
        <taxon>Brachypylina</taxon>
        <taxon>Oppioidea</taxon>
        <taxon>Oppiidae</taxon>
        <taxon>Medioppia</taxon>
    </lineage>
</organism>
<dbReference type="PROSITE" id="PS50893">
    <property type="entry name" value="ABC_TRANSPORTER_2"/>
    <property type="match status" value="1"/>
</dbReference>
<dbReference type="EMBL" id="CAJPIZ010009942">
    <property type="protein sequence ID" value="CAG2112191.1"/>
    <property type="molecule type" value="Genomic_DNA"/>
</dbReference>
<dbReference type="InterPro" id="IPR003593">
    <property type="entry name" value="AAA+_ATPase"/>
</dbReference>
<keyword evidence="11" id="KW-1185">Reference proteome</keyword>
<dbReference type="InterPro" id="IPR003439">
    <property type="entry name" value="ABC_transporter-like_ATP-bd"/>
</dbReference>
<evidence type="ECO:0000313" key="11">
    <source>
        <dbReference type="Proteomes" id="UP000759131"/>
    </source>
</evidence>
<dbReference type="Gene3D" id="3.40.50.300">
    <property type="entry name" value="P-loop containing nucleotide triphosphate hydrolases"/>
    <property type="match status" value="1"/>
</dbReference>
<feature type="non-terminal residue" evidence="10">
    <location>
        <position position="1"/>
    </location>
</feature>
<gene>
    <name evidence="10" type="ORF">OSB1V03_LOCUS12170</name>
</gene>
<sequence>KICALLGCNGCGKTTLSRLILGILKPSAGTVTVFGRRPGSQLSGIPGPRVGYMPQDIALYPDLTVAEALRYYAMIYSMGAKLTADRIHEFRELLDLPEDHHFVGQLSGGQQRLVSMAVTMIHKPRLLVLDEPTVGLDSILRARIWEYLENQCKLNELSVMITTHYIEEATSAATVSFIYNGRCLAQSSPQQLISQYQCHKLEEVYLQLCIQSNKDIKEHSYAGPSAHPTQTSDDNTSAEIMTDKMRPKYEFRVNRVKTLVWKNWLRLQQNPSALFMYHLFPLLLIYGLHVCFGSPRRIPIAIHTAADEWAADPLSTRFTAAIDDRLFNYTIHATNESAVRSVSDGHSVLSVTFARNFTDSFRTRLLYPIDATDEELADSQILVYADMSDIQGYYAQYYLWQTFNRFLAGVAPETQYNPRALSLPIDVYTEEDTDYSFSNLFIPGFLVSCVYTVTVTLSALFSINDRSRGQKERDLVAGVTALEMMFTHHVIITINVLIQTSLVIVFAFYILEYRLLGSVADVYGLLVSVALEGMALGSFISLLFKDDVMATAIATYISTPLYVVSGVFWPIESMPILFQSVVKWWPITGPIISMRSVLFRGWTVLSYEVLFGYAICWLYAIVFTIFNIFLSINT</sequence>
<feature type="domain" description="ABC transmembrane type-2" evidence="9">
    <location>
        <begin position="403"/>
        <end position="634"/>
    </location>
</feature>
<feature type="transmembrane region" description="Helical" evidence="7">
    <location>
        <begin position="523"/>
        <end position="544"/>
    </location>
</feature>
<evidence type="ECO:0000256" key="4">
    <source>
        <dbReference type="ARBA" id="ARBA00022840"/>
    </source>
</evidence>
<dbReference type="InterPro" id="IPR013525">
    <property type="entry name" value="ABC2_TM"/>
</dbReference>
<keyword evidence="4" id="KW-0067">ATP-binding</keyword>
<dbReference type="PROSITE" id="PS00211">
    <property type="entry name" value="ABC_TRANSPORTER_1"/>
    <property type="match status" value="1"/>
</dbReference>
<dbReference type="PANTHER" id="PTHR43038">
    <property type="entry name" value="ATP-BINDING CASSETTE, SUB-FAMILY H, MEMBER 1"/>
    <property type="match status" value="1"/>
</dbReference>
<keyword evidence="5 7" id="KW-1133">Transmembrane helix</keyword>
<evidence type="ECO:0000259" key="9">
    <source>
        <dbReference type="PROSITE" id="PS51012"/>
    </source>
</evidence>
<keyword evidence="6 7" id="KW-0472">Membrane</keyword>
<dbReference type="OrthoDB" id="10255969at2759"/>
<reference evidence="10" key="1">
    <citation type="submission" date="2020-11" db="EMBL/GenBank/DDBJ databases">
        <authorList>
            <person name="Tran Van P."/>
        </authorList>
    </citation>
    <scope>NUCLEOTIDE SEQUENCE</scope>
</reference>
<evidence type="ECO:0000256" key="3">
    <source>
        <dbReference type="ARBA" id="ARBA00022741"/>
    </source>
</evidence>
<dbReference type="InterPro" id="IPR027417">
    <property type="entry name" value="P-loop_NTPase"/>
</dbReference>
<feature type="transmembrane region" description="Helical" evidence="7">
    <location>
        <begin position="490"/>
        <end position="511"/>
    </location>
</feature>
<dbReference type="InterPro" id="IPR047817">
    <property type="entry name" value="ABC2_TM_bact-type"/>
</dbReference>
<feature type="transmembrane region" description="Helical" evidence="7">
    <location>
        <begin position="610"/>
        <end position="630"/>
    </location>
</feature>
<feature type="non-terminal residue" evidence="10">
    <location>
        <position position="634"/>
    </location>
</feature>
<dbReference type="Pfam" id="PF12698">
    <property type="entry name" value="ABC2_membrane_3"/>
    <property type="match status" value="1"/>
</dbReference>
<dbReference type="GO" id="GO:0005524">
    <property type="term" value="F:ATP binding"/>
    <property type="evidence" value="ECO:0007669"/>
    <property type="project" value="UniProtKB-KW"/>
</dbReference>
<evidence type="ECO:0000313" key="10">
    <source>
        <dbReference type="EMBL" id="CAD7631761.1"/>
    </source>
</evidence>
<comment type="subcellular location">
    <subcellularLocation>
        <location evidence="1">Membrane</location>
        <topology evidence="1">Multi-pass membrane protein</topology>
    </subcellularLocation>
</comment>
<keyword evidence="2 7" id="KW-0812">Transmembrane</keyword>
<dbReference type="PANTHER" id="PTHR43038:SF3">
    <property type="entry name" value="ABC TRANSPORTER G FAMILY MEMBER 20 ISOFORM X1"/>
    <property type="match status" value="1"/>
</dbReference>
<evidence type="ECO:0000256" key="2">
    <source>
        <dbReference type="ARBA" id="ARBA00022692"/>
    </source>
</evidence>
<protein>
    <recommendedName>
        <fullName evidence="12">ABC transporter</fullName>
    </recommendedName>
</protein>
<evidence type="ECO:0000256" key="5">
    <source>
        <dbReference type="ARBA" id="ARBA00022989"/>
    </source>
</evidence>
<evidence type="ECO:0000256" key="6">
    <source>
        <dbReference type="ARBA" id="ARBA00023136"/>
    </source>
</evidence>
<evidence type="ECO:0000256" key="1">
    <source>
        <dbReference type="ARBA" id="ARBA00004141"/>
    </source>
</evidence>
<evidence type="ECO:0000259" key="8">
    <source>
        <dbReference type="PROSITE" id="PS50893"/>
    </source>
</evidence>
<name>A0A7R9L0L6_9ACAR</name>
<proteinExistence type="predicted"/>
<evidence type="ECO:0008006" key="12">
    <source>
        <dbReference type="Google" id="ProtNLM"/>
    </source>
</evidence>
<evidence type="ECO:0000256" key="7">
    <source>
        <dbReference type="SAM" id="Phobius"/>
    </source>
</evidence>
<dbReference type="SUPFAM" id="SSF52540">
    <property type="entry name" value="P-loop containing nucleoside triphosphate hydrolases"/>
    <property type="match status" value="1"/>
</dbReference>
<feature type="transmembrane region" description="Helical" evidence="7">
    <location>
        <begin position="551"/>
        <end position="571"/>
    </location>
</feature>
<dbReference type="Pfam" id="PF00005">
    <property type="entry name" value="ABC_tran"/>
    <property type="match status" value="1"/>
</dbReference>
<dbReference type="GO" id="GO:0016020">
    <property type="term" value="C:membrane"/>
    <property type="evidence" value="ECO:0007669"/>
    <property type="project" value="UniProtKB-SubCell"/>
</dbReference>
<dbReference type="GO" id="GO:0016887">
    <property type="term" value="F:ATP hydrolysis activity"/>
    <property type="evidence" value="ECO:0007669"/>
    <property type="project" value="InterPro"/>
</dbReference>
<dbReference type="InterPro" id="IPR017871">
    <property type="entry name" value="ABC_transporter-like_CS"/>
</dbReference>
<dbReference type="AlphaFoldDB" id="A0A7R9L0L6"/>
<dbReference type="GO" id="GO:0140359">
    <property type="term" value="F:ABC-type transporter activity"/>
    <property type="evidence" value="ECO:0007669"/>
    <property type="project" value="InterPro"/>
</dbReference>
<dbReference type="Proteomes" id="UP000759131">
    <property type="component" value="Unassembled WGS sequence"/>
</dbReference>
<feature type="domain" description="ABC transporter" evidence="8">
    <location>
        <begin position="1"/>
        <end position="205"/>
    </location>
</feature>
<dbReference type="EMBL" id="OC864517">
    <property type="protein sequence ID" value="CAD7631761.1"/>
    <property type="molecule type" value="Genomic_DNA"/>
</dbReference>